<name>A0A074Z473_OPIVI</name>
<dbReference type="STRING" id="6198.A0A074Z473"/>
<dbReference type="OrthoDB" id="272271at2759"/>
<evidence type="ECO:0000313" key="3">
    <source>
        <dbReference type="Proteomes" id="UP000054324"/>
    </source>
</evidence>
<dbReference type="RefSeq" id="XP_009174372.1">
    <property type="nucleotide sequence ID" value="XM_009176108.1"/>
</dbReference>
<sequence>MNFGAGQTGIDIHLHLDGAVRPRTLFELAQRRNIPIPYSTPEELERAILPTKPYTLANFLKGFYFLLPILAGDKAFLAFCSREFRETSFEQSKIDAHEQTDLFFTAFLPFFVALQRTHWRQVMVVEQFEKLSTDTPLSANIWF</sequence>
<dbReference type="Pfam" id="PF00962">
    <property type="entry name" value="A_deaminase"/>
    <property type="match status" value="1"/>
</dbReference>
<proteinExistence type="predicted"/>
<accession>A0A074Z473</accession>
<evidence type="ECO:0000313" key="2">
    <source>
        <dbReference type="EMBL" id="KER21891.1"/>
    </source>
</evidence>
<dbReference type="AlphaFoldDB" id="A0A074Z473"/>
<dbReference type="CTD" id="20324064"/>
<dbReference type="GO" id="GO:0019239">
    <property type="term" value="F:deaminase activity"/>
    <property type="evidence" value="ECO:0007669"/>
    <property type="project" value="InterPro"/>
</dbReference>
<dbReference type="Gene3D" id="3.20.20.140">
    <property type="entry name" value="Metal-dependent hydrolases"/>
    <property type="match status" value="1"/>
</dbReference>
<dbReference type="KEGG" id="ovi:T265_09896"/>
<keyword evidence="3" id="KW-1185">Reference proteome</keyword>
<dbReference type="InterPro" id="IPR001365">
    <property type="entry name" value="A_deaminase_dom"/>
</dbReference>
<dbReference type="EMBL" id="KL596934">
    <property type="protein sequence ID" value="KER21891.1"/>
    <property type="molecule type" value="Genomic_DNA"/>
</dbReference>
<dbReference type="InterPro" id="IPR032466">
    <property type="entry name" value="Metal_Hydrolase"/>
</dbReference>
<reference evidence="2 3" key="1">
    <citation type="submission" date="2013-11" db="EMBL/GenBank/DDBJ databases">
        <title>Opisthorchis viverrini - life in the bile duct.</title>
        <authorList>
            <person name="Young N.D."/>
            <person name="Nagarajan N."/>
            <person name="Lin S.J."/>
            <person name="Korhonen P.K."/>
            <person name="Jex A.R."/>
            <person name="Hall R.S."/>
            <person name="Safavi-Hemami H."/>
            <person name="Kaewkong W."/>
            <person name="Bertrand D."/>
            <person name="Gao S."/>
            <person name="Seet Q."/>
            <person name="Wongkham S."/>
            <person name="Teh B.T."/>
            <person name="Wongkham C."/>
            <person name="Intapan P.M."/>
            <person name="Maleewong W."/>
            <person name="Yang X."/>
            <person name="Hu M."/>
            <person name="Wang Z."/>
            <person name="Hofmann A."/>
            <person name="Sternberg P.W."/>
            <person name="Tan P."/>
            <person name="Wang J."/>
            <person name="Gasser R.B."/>
        </authorList>
    </citation>
    <scope>NUCLEOTIDE SEQUENCE [LARGE SCALE GENOMIC DNA]</scope>
</reference>
<organism evidence="2 3">
    <name type="scientific">Opisthorchis viverrini</name>
    <name type="common">Southeast Asian liver fluke</name>
    <dbReference type="NCBI Taxonomy" id="6198"/>
    <lineage>
        <taxon>Eukaryota</taxon>
        <taxon>Metazoa</taxon>
        <taxon>Spiralia</taxon>
        <taxon>Lophotrochozoa</taxon>
        <taxon>Platyhelminthes</taxon>
        <taxon>Trematoda</taxon>
        <taxon>Digenea</taxon>
        <taxon>Opisthorchiida</taxon>
        <taxon>Opisthorchiata</taxon>
        <taxon>Opisthorchiidae</taxon>
        <taxon>Opisthorchis</taxon>
    </lineage>
</organism>
<protein>
    <recommendedName>
        <fullName evidence="1">Adenosine deaminase domain-containing protein</fullName>
    </recommendedName>
</protein>
<gene>
    <name evidence="2" type="ORF">T265_09896</name>
</gene>
<dbReference type="Proteomes" id="UP000054324">
    <property type="component" value="Unassembled WGS sequence"/>
</dbReference>
<feature type="domain" description="Adenosine deaminase" evidence="1">
    <location>
        <begin position="11"/>
        <end position="78"/>
    </location>
</feature>
<dbReference type="SUPFAM" id="SSF51556">
    <property type="entry name" value="Metallo-dependent hydrolases"/>
    <property type="match status" value="1"/>
</dbReference>
<evidence type="ECO:0000259" key="1">
    <source>
        <dbReference type="Pfam" id="PF00962"/>
    </source>
</evidence>
<dbReference type="GeneID" id="20324064"/>